<protein>
    <submittedName>
        <fullName evidence="1">Uncharacterized protein</fullName>
    </submittedName>
</protein>
<proteinExistence type="predicted"/>
<dbReference type="AlphaFoldDB" id="A0ABD0KCF5"/>
<evidence type="ECO:0000313" key="1">
    <source>
        <dbReference type="EMBL" id="KAK7484656.1"/>
    </source>
</evidence>
<evidence type="ECO:0000313" key="2">
    <source>
        <dbReference type="Proteomes" id="UP001519460"/>
    </source>
</evidence>
<accession>A0ABD0KCF5</accession>
<dbReference type="EMBL" id="JACVVK020000206">
    <property type="protein sequence ID" value="KAK7484656.1"/>
    <property type="molecule type" value="Genomic_DNA"/>
</dbReference>
<organism evidence="1 2">
    <name type="scientific">Batillaria attramentaria</name>
    <dbReference type="NCBI Taxonomy" id="370345"/>
    <lineage>
        <taxon>Eukaryota</taxon>
        <taxon>Metazoa</taxon>
        <taxon>Spiralia</taxon>
        <taxon>Lophotrochozoa</taxon>
        <taxon>Mollusca</taxon>
        <taxon>Gastropoda</taxon>
        <taxon>Caenogastropoda</taxon>
        <taxon>Sorbeoconcha</taxon>
        <taxon>Cerithioidea</taxon>
        <taxon>Batillariidae</taxon>
        <taxon>Batillaria</taxon>
    </lineage>
</organism>
<name>A0ABD0KCF5_9CAEN</name>
<sequence>MQMTRSVRSCSCVGLARGNKVYEYKECVCVCSTVVARRHVLKATSACPPATALLTENFDSHILEASIGSFSMCRSHAHMLEQHWPPAKIFWINSVQSVTEELKSLSFSLQSVKSRTFLLQSNDFGKGYWDFSFYTGTH</sequence>
<reference evidence="1 2" key="1">
    <citation type="journal article" date="2023" name="Sci. Data">
        <title>Genome assembly of the Korean intertidal mud-creeper Batillaria attramentaria.</title>
        <authorList>
            <person name="Patra A.K."/>
            <person name="Ho P.T."/>
            <person name="Jun S."/>
            <person name="Lee S.J."/>
            <person name="Kim Y."/>
            <person name="Won Y.J."/>
        </authorList>
    </citation>
    <scope>NUCLEOTIDE SEQUENCE [LARGE SCALE GENOMIC DNA]</scope>
    <source>
        <strain evidence="1">Wonlab-2016</strain>
    </source>
</reference>
<keyword evidence="2" id="KW-1185">Reference proteome</keyword>
<gene>
    <name evidence="1" type="ORF">BaRGS_00024064</name>
</gene>
<comment type="caution">
    <text evidence="1">The sequence shown here is derived from an EMBL/GenBank/DDBJ whole genome shotgun (WGS) entry which is preliminary data.</text>
</comment>
<dbReference type="Proteomes" id="UP001519460">
    <property type="component" value="Unassembled WGS sequence"/>
</dbReference>